<dbReference type="EMBL" id="JBAMIC010000024">
    <property type="protein sequence ID" value="KAK7090906.1"/>
    <property type="molecule type" value="Genomic_DNA"/>
</dbReference>
<organism evidence="2 3">
    <name type="scientific">Littorina saxatilis</name>
    <dbReference type="NCBI Taxonomy" id="31220"/>
    <lineage>
        <taxon>Eukaryota</taxon>
        <taxon>Metazoa</taxon>
        <taxon>Spiralia</taxon>
        <taxon>Lophotrochozoa</taxon>
        <taxon>Mollusca</taxon>
        <taxon>Gastropoda</taxon>
        <taxon>Caenogastropoda</taxon>
        <taxon>Littorinimorpha</taxon>
        <taxon>Littorinoidea</taxon>
        <taxon>Littorinidae</taxon>
        <taxon>Littorina</taxon>
    </lineage>
</organism>
<dbReference type="AlphaFoldDB" id="A0AAN9AQ16"/>
<dbReference type="Pfam" id="PF00078">
    <property type="entry name" value="RVT_1"/>
    <property type="match status" value="1"/>
</dbReference>
<dbReference type="FunFam" id="3.30.70.270:FF:000026">
    <property type="entry name" value="Transposon Ty3-G Gag-Pol polyprotein"/>
    <property type="match status" value="1"/>
</dbReference>
<dbReference type="InterPro" id="IPR043128">
    <property type="entry name" value="Rev_trsase/Diguanyl_cyclase"/>
</dbReference>
<dbReference type="InterPro" id="IPR050951">
    <property type="entry name" value="Retrovirus_Pol_polyprotein"/>
</dbReference>
<keyword evidence="3" id="KW-1185">Reference proteome</keyword>
<dbReference type="Proteomes" id="UP001374579">
    <property type="component" value="Unassembled WGS sequence"/>
</dbReference>
<dbReference type="InterPro" id="IPR043502">
    <property type="entry name" value="DNA/RNA_pol_sf"/>
</dbReference>
<evidence type="ECO:0000259" key="1">
    <source>
        <dbReference type="PROSITE" id="PS50878"/>
    </source>
</evidence>
<reference evidence="2 3" key="1">
    <citation type="submission" date="2024-02" db="EMBL/GenBank/DDBJ databases">
        <title>Chromosome-scale genome assembly of the rough periwinkle Littorina saxatilis.</title>
        <authorList>
            <person name="De Jode A."/>
            <person name="Faria R."/>
            <person name="Formenti G."/>
            <person name="Sims Y."/>
            <person name="Smith T.P."/>
            <person name="Tracey A."/>
            <person name="Wood J.M.D."/>
            <person name="Zagrodzka Z.B."/>
            <person name="Johannesson K."/>
            <person name="Butlin R.K."/>
            <person name="Leder E.H."/>
        </authorList>
    </citation>
    <scope>NUCLEOTIDE SEQUENCE [LARGE SCALE GENOMIC DNA]</scope>
    <source>
        <strain evidence="2">Snail1</strain>
        <tissue evidence="2">Muscle</tissue>
    </source>
</reference>
<dbReference type="SUPFAM" id="SSF56672">
    <property type="entry name" value="DNA/RNA polymerases"/>
    <property type="match status" value="1"/>
</dbReference>
<dbReference type="InterPro" id="IPR041577">
    <property type="entry name" value="RT_RNaseH_2"/>
</dbReference>
<evidence type="ECO:0000313" key="2">
    <source>
        <dbReference type="EMBL" id="KAK7090906.1"/>
    </source>
</evidence>
<accession>A0AAN9AQ16</accession>
<name>A0AAN9AQ16_9CAEN</name>
<feature type="domain" description="Reverse transcriptase" evidence="1">
    <location>
        <begin position="1"/>
        <end position="64"/>
    </location>
</feature>
<protein>
    <recommendedName>
        <fullName evidence="1">Reverse transcriptase domain-containing protein</fullName>
    </recommendedName>
</protein>
<dbReference type="PROSITE" id="PS50878">
    <property type="entry name" value="RT_POL"/>
    <property type="match status" value="1"/>
</dbReference>
<dbReference type="PANTHER" id="PTHR37984:SF11">
    <property type="entry name" value="INTEGRASE CATALYTIC DOMAIN-CONTAINING PROTEIN"/>
    <property type="match status" value="1"/>
</dbReference>
<gene>
    <name evidence="2" type="ORF">V1264_010645</name>
</gene>
<dbReference type="Gene3D" id="3.30.70.270">
    <property type="match status" value="2"/>
</dbReference>
<dbReference type="InterPro" id="IPR000477">
    <property type="entry name" value="RT_dom"/>
</dbReference>
<sequence>MTEILGDIEGVICYYDDIMLHSSTNEEHDKLLKRVFQRLKEVGLELNEDKCEYKKALTFLGHVISENGVRPDESKVEAIVKMKEPENVEELRRYLGMVNYLGRYVPHLSTVLQPLNSLLVKETAWLWGHAQASAFTRVKELLTSAPTLAFFDPTKPTVVSADASSYGIGGRCPVARA</sequence>
<evidence type="ECO:0000313" key="3">
    <source>
        <dbReference type="Proteomes" id="UP001374579"/>
    </source>
</evidence>
<proteinExistence type="predicted"/>
<comment type="caution">
    <text evidence="2">The sequence shown here is derived from an EMBL/GenBank/DDBJ whole genome shotgun (WGS) entry which is preliminary data.</text>
</comment>
<dbReference type="PANTHER" id="PTHR37984">
    <property type="entry name" value="PROTEIN CBG26694"/>
    <property type="match status" value="1"/>
</dbReference>
<dbReference type="Pfam" id="PF17919">
    <property type="entry name" value="RT_RNaseH_2"/>
    <property type="match status" value="1"/>
</dbReference>